<dbReference type="GO" id="GO:0016020">
    <property type="term" value="C:membrane"/>
    <property type="evidence" value="ECO:0007669"/>
    <property type="project" value="InterPro"/>
</dbReference>
<evidence type="ECO:0000313" key="3">
    <source>
        <dbReference type="EMBL" id="RKR74988.1"/>
    </source>
</evidence>
<keyword evidence="4" id="KW-1185">Reference proteome</keyword>
<feature type="domain" description="Prepilin type IV endopeptidase peptidase" evidence="2">
    <location>
        <begin position="41"/>
        <end position="140"/>
    </location>
</feature>
<accession>A0A495IHU4</accession>
<dbReference type="GO" id="GO:0004190">
    <property type="term" value="F:aspartic-type endopeptidase activity"/>
    <property type="evidence" value="ECO:0007669"/>
    <property type="project" value="InterPro"/>
</dbReference>
<feature type="transmembrane region" description="Helical" evidence="1">
    <location>
        <begin position="54"/>
        <end position="74"/>
    </location>
</feature>
<gene>
    <name evidence="3" type="ORF">C8E83_2122</name>
</gene>
<evidence type="ECO:0000313" key="4">
    <source>
        <dbReference type="Proteomes" id="UP000280008"/>
    </source>
</evidence>
<feature type="transmembrane region" description="Helical" evidence="1">
    <location>
        <begin position="130"/>
        <end position="150"/>
    </location>
</feature>
<keyword evidence="1" id="KW-1133">Transmembrane helix</keyword>
<dbReference type="OrthoDB" id="5126252at2"/>
<keyword evidence="1" id="KW-0812">Transmembrane</keyword>
<dbReference type="Proteomes" id="UP000280008">
    <property type="component" value="Unassembled WGS sequence"/>
</dbReference>
<reference evidence="3 4" key="1">
    <citation type="submission" date="2018-10" db="EMBL/GenBank/DDBJ databases">
        <title>Sequencing the genomes of 1000 actinobacteria strains.</title>
        <authorList>
            <person name="Klenk H.-P."/>
        </authorList>
    </citation>
    <scope>NUCLEOTIDE SEQUENCE [LARGE SCALE GENOMIC DNA]</scope>
    <source>
        <strain evidence="3 4">DSM 17894</strain>
    </source>
</reference>
<protein>
    <submittedName>
        <fullName evidence="3">Type IV leader peptidase family protein</fullName>
    </submittedName>
</protein>
<dbReference type="AlphaFoldDB" id="A0A495IHU4"/>
<dbReference type="Gene3D" id="1.20.120.1220">
    <property type="match status" value="1"/>
</dbReference>
<proteinExistence type="predicted"/>
<dbReference type="InterPro" id="IPR000045">
    <property type="entry name" value="Prepilin_IV_endopep_pep"/>
</dbReference>
<sequence>MIGLVDTLVILLLAAVGFAACASAPPLVLPTVLWLAFASPLLVRSDLARRRLPNVLTLPALGLTVATCAGGLIAPGADGIRAQDAGSALAAATATAAVGWLVARAGALGLGDVKLAASLVGSLWLVSPPALWLLACVASGAGVVAAVPGLRRARRVRRREGPGGGRAPTIPFGPCLLVGYWTALAVTAAAS</sequence>
<feature type="transmembrane region" description="Helical" evidence="1">
    <location>
        <begin position="86"/>
        <end position="110"/>
    </location>
</feature>
<dbReference type="RefSeq" id="WP_121369835.1">
    <property type="nucleotide sequence ID" value="NZ_RBKS01000001.1"/>
</dbReference>
<name>A0A495IHU4_9MICO</name>
<organism evidence="3 4">
    <name type="scientific">Frondihabitans australicus</name>
    <dbReference type="NCBI Taxonomy" id="386892"/>
    <lineage>
        <taxon>Bacteria</taxon>
        <taxon>Bacillati</taxon>
        <taxon>Actinomycetota</taxon>
        <taxon>Actinomycetes</taxon>
        <taxon>Micrococcales</taxon>
        <taxon>Microbacteriaceae</taxon>
        <taxon>Frondihabitans</taxon>
    </lineage>
</organism>
<keyword evidence="1" id="KW-0472">Membrane</keyword>
<comment type="caution">
    <text evidence="3">The sequence shown here is derived from an EMBL/GenBank/DDBJ whole genome shotgun (WGS) entry which is preliminary data.</text>
</comment>
<evidence type="ECO:0000256" key="1">
    <source>
        <dbReference type="SAM" id="Phobius"/>
    </source>
</evidence>
<evidence type="ECO:0000259" key="2">
    <source>
        <dbReference type="Pfam" id="PF01478"/>
    </source>
</evidence>
<dbReference type="Pfam" id="PF01478">
    <property type="entry name" value="Peptidase_A24"/>
    <property type="match status" value="1"/>
</dbReference>
<dbReference type="EMBL" id="RBKS01000001">
    <property type="protein sequence ID" value="RKR74988.1"/>
    <property type="molecule type" value="Genomic_DNA"/>
</dbReference>